<feature type="transmembrane region" description="Helical" evidence="9">
    <location>
        <begin position="299"/>
        <end position="320"/>
    </location>
</feature>
<keyword evidence="8 9" id="KW-0472">Membrane</keyword>
<evidence type="ECO:0000256" key="6">
    <source>
        <dbReference type="ARBA" id="ARBA00022824"/>
    </source>
</evidence>
<dbReference type="Gene3D" id="3.40.30.10">
    <property type="entry name" value="Glutaredoxin"/>
    <property type="match status" value="1"/>
</dbReference>
<dbReference type="STRING" id="41688.A0A2N3N4S9"/>
<evidence type="ECO:0000256" key="4">
    <source>
        <dbReference type="ARBA" id="ARBA00022692"/>
    </source>
</evidence>
<protein>
    <recommendedName>
        <fullName evidence="13">Magnesium transporter protein 1</fullName>
    </recommendedName>
</protein>
<dbReference type="FunFam" id="3.40.30.10:FF:000302">
    <property type="entry name" value="Oligosaccharyl transferase subunit (Gamma), putative"/>
    <property type="match status" value="1"/>
</dbReference>
<dbReference type="FunCoup" id="A0A2N3N4S9">
    <property type="interactions" value="246"/>
</dbReference>
<evidence type="ECO:0000256" key="9">
    <source>
        <dbReference type="SAM" id="Phobius"/>
    </source>
</evidence>
<comment type="function">
    <text evidence="1">Subunit of the oligosaccharyl transferase (OST) complex that catalyzes the initial transfer of a defined glycan (Glc(3)Man(9)GlcNAc(2) in eukaryotes) from the lipid carrier dolichol-pyrophosphate to an asparagine residue within an Asn-X-Ser/Thr consensus motif in nascent polypeptide chains, the first step in protein N-glycosylation. N-glycosylation occurs cotranslationally and the complex associates with the Sec61 complex at the channel-forming translocon complex that mediates protein translocation across the endoplasmic reticulum (ER). All subunits are required for a maximal enzyme activity.</text>
</comment>
<evidence type="ECO:0008006" key="13">
    <source>
        <dbReference type="Google" id="ProtNLM"/>
    </source>
</evidence>
<reference evidence="11 12" key="1">
    <citation type="journal article" date="2017" name="G3 (Bethesda)">
        <title>First Draft Genome Sequence of the Pathogenic Fungus Lomentospora prolificans (Formerly Scedosporium prolificans).</title>
        <authorList>
            <person name="Luo R."/>
            <person name="Zimin A."/>
            <person name="Workman R."/>
            <person name="Fan Y."/>
            <person name="Pertea G."/>
            <person name="Grossman N."/>
            <person name="Wear M.P."/>
            <person name="Jia B."/>
            <person name="Miller H."/>
            <person name="Casadevall A."/>
            <person name="Timp W."/>
            <person name="Zhang S.X."/>
            <person name="Salzberg S.L."/>
        </authorList>
    </citation>
    <scope>NUCLEOTIDE SEQUENCE [LARGE SCALE GENOMIC DNA]</scope>
    <source>
        <strain evidence="11 12">JHH-5317</strain>
    </source>
</reference>
<evidence type="ECO:0000256" key="3">
    <source>
        <dbReference type="ARBA" id="ARBA00009561"/>
    </source>
</evidence>
<dbReference type="EMBL" id="NLAX01000701">
    <property type="protein sequence ID" value="PKS07424.1"/>
    <property type="molecule type" value="Genomic_DNA"/>
</dbReference>
<feature type="signal peptide" evidence="10">
    <location>
        <begin position="1"/>
        <end position="19"/>
    </location>
</feature>
<feature type="transmembrane region" description="Helical" evidence="9">
    <location>
        <begin position="215"/>
        <end position="234"/>
    </location>
</feature>
<evidence type="ECO:0000256" key="1">
    <source>
        <dbReference type="ARBA" id="ARBA00002791"/>
    </source>
</evidence>
<dbReference type="GO" id="GO:0018279">
    <property type="term" value="P:protein N-linked glycosylation via asparagine"/>
    <property type="evidence" value="ECO:0007669"/>
    <property type="project" value="TreeGrafter"/>
</dbReference>
<dbReference type="PANTHER" id="PTHR12692">
    <property type="entry name" value="DOLICHYL-DIPHOSPHOOLIGOSACCHARIDE--PROTEIN GLYCOSYLTRANSFERASE-RELATED"/>
    <property type="match status" value="1"/>
</dbReference>
<dbReference type="AlphaFoldDB" id="A0A2N3N4S9"/>
<evidence type="ECO:0000313" key="11">
    <source>
        <dbReference type="EMBL" id="PKS07424.1"/>
    </source>
</evidence>
<name>A0A2N3N4S9_9PEZI</name>
<dbReference type="InterPro" id="IPR021149">
    <property type="entry name" value="OligosaccharylTrfase_OST3/OST6"/>
</dbReference>
<keyword evidence="4 9" id="KW-0812">Transmembrane</keyword>
<dbReference type="VEuPathDB" id="FungiDB:jhhlp_006027"/>
<dbReference type="GO" id="GO:0008250">
    <property type="term" value="C:oligosaccharyltransferase complex"/>
    <property type="evidence" value="ECO:0007669"/>
    <property type="project" value="TreeGrafter"/>
</dbReference>
<evidence type="ECO:0000256" key="8">
    <source>
        <dbReference type="ARBA" id="ARBA00023136"/>
    </source>
</evidence>
<comment type="subcellular location">
    <subcellularLocation>
        <location evidence="2">Endoplasmic reticulum membrane</location>
        <topology evidence="2">Multi-pass membrane protein</topology>
    </subcellularLocation>
</comment>
<evidence type="ECO:0000256" key="2">
    <source>
        <dbReference type="ARBA" id="ARBA00004477"/>
    </source>
</evidence>
<dbReference type="Pfam" id="PF04756">
    <property type="entry name" value="OST3_OST6"/>
    <property type="match status" value="1"/>
</dbReference>
<evidence type="ECO:0000256" key="7">
    <source>
        <dbReference type="ARBA" id="ARBA00022989"/>
    </source>
</evidence>
<evidence type="ECO:0000313" key="12">
    <source>
        <dbReference type="Proteomes" id="UP000233524"/>
    </source>
</evidence>
<feature type="transmembrane region" description="Helical" evidence="9">
    <location>
        <begin position="268"/>
        <end position="287"/>
    </location>
</feature>
<keyword evidence="12" id="KW-1185">Reference proteome</keyword>
<comment type="caution">
    <text evidence="11">The sequence shown here is derived from an EMBL/GenBank/DDBJ whole genome shotgun (WGS) entry which is preliminary data.</text>
</comment>
<dbReference type="OrthoDB" id="67566at2759"/>
<keyword evidence="5 10" id="KW-0732">Signal</keyword>
<organism evidence="11 12">
    <name type="scientific">Lomentospora prolificans</name>
    <dbReference type="NCBI Taxonomy" id="41688"/>
    <lineage>
        <taxon>Eukaryota</taxon>
        <taxon>Fungi</taxon>
        <taxon>Dikarya</taxon>
        <taxon>Ascomycota</taxon>
        <taxon>Pezizomycotina</taxon>
        <taxon>Sordariomycetes</taxon>
        <taxon>Hypocreomycetidae</taxon>
        <taxon>Microascales</taxon>
        <taxon>Microascaceae</taxon>
        <taxon>Lomentospora</taxon>
    </lineage>
</organism>
<dbReference type="Proteomes" id="UP000233524">
    <property type="component" value="Unassembled WGS sequence"/>
</dbReference>
<feature type="chain" id="PRO_5014923936" description="Magnesium transporter protein 1" evidence="10">
    <location>
        <begin position="20"/>
        <end position="333"/>
    </location>
</feature>
<keyword evidence="7 9" id="KW-1133">Transmembrane helix</keyword>
<accession>A0A2N3N4S9</accession>
<evidence type="ECO:0000256" key="5">
    <source>
        <dbReference type="ARBA" id="ARBA00022729"/>
    </source>
</evidence>
<feature type="transmembrane region" description="Helical" evidence="9">
    <location>
        <begin position="183"/>
        <end position="208"/>
    </location>
</feature>
<proteinExistence type="inferred from homology"/>
<sequence>MRFIKGLVSAALLVAGVLAAKKSPEERFNDFHAKQLVSSPVKLSDVSYQTLTALPRDYSVTVLLTAMDPRYGCQLCRDFQPEWDLLAKSWTKGDKKAESRMIFATLDFANGRDTFVSLLQLGLQTAPVLLHFRPTTGPHAASAPEPVRYDFTSGPQSAEQVHAWLVRQTPDRPHPDISRPINWVRWIVGITAIMGVVTFAITATPYILPVVQNRNIWAAISLIAILLFTSGHMFNHIRGVPYIGHDNRGGVVYFTGGFQSQVGIETQLVATMYGIMAFCAISLAVKVPRIADSRSQQVAVLIWGGVLFFTYSFFLSVFRIKNAGYPFSLPPFM</sequence>
<keyword evidence="6" id="KW-0256">Endoplasmic reticulum</keyword>
<dbReference type="InParanoid" id="A0A2N3N4S9"/>
<gene>
    <name evidence="11" type="ORF">jhhlp_006027</name>
</gene>
<dbReference type="PANTHER" id="PTHR12692:SF0">
    <property type="entry name" value="GH11935P"/>
    <property type="match status" value="1"/>
</dbReference>
<evidence type="ECO:0000256" key="10">
    <source>
        <dbReference type="SAM" id="SignalP"/>
    </source>
</evidence>
<comment type="similarity">
    <text evidence="3">Belongs to the OST3/OST6 family.</text>
</comment>